<dbReference type="Proteomes" id="UP001501725">
    <property type="component" value="Unassembled WGS sequence"/>
</dbReference>
<accession>A0ABP8GPP2</accession>
<keyword evidence="2" id="KW-1185">Reference proteome</keyword>
<evidence type="ECO:0000313" key="1">
    <source>
        <dbReference type="EMBL" id="GAA4328058.1"/>
    </source>
</evidence>
<comment type="caution">
    <text evidence="1">The sequence shown here is derived from an EMBL/GenBank/DDBJ whole genome shotgun (WGS) entry which is preliminary data.</text>
</comment>
<dbReference type="EMBL" id="BAABGY010000007">
    <property type="protein sequence ID" value="GAA4328058.1"/>
    <property type="molecule type" value="Genomic_DNA"/>
</dbReference>
<sequence length="122" mass="13549">MIRTRSGSLTFTPADVADLRTDLAELEERGTSDETLHYYRECLAAITAEPERRAAMVELLTAKRDALQAAVNTYRLAHKQVPEGMLSAEQKKAGREMVSALNDARLWLALVEANTGYQNPTI</sequence>
<organism evidence="1 2">
    <name type="scientific">Flaviaesturariibacter amylovorans</name>
    <dbReference type="NCBI Taxonomy" id="1084520"/>
    <lineage>
        <taxon>Bacteria</taxon>
        <taxon>Pseudomonadati</taxon>
        <taxon>Bacteroidota</taxon>
        <taxon>Chitinophagia</taxon>
        <taxon>Chitinophagales</taxon>
        <taxon>Chitinophagaceae</taxon>
        <taxon>Flaviaestuariibacter</taxon>
    </lineage>
</organism>
<evidence type="ECO:0000313" key="2">
    <source>
        <dbReference type="Proteomes" id="UP001501725"/>
    </source>
</evidence>
<reference evidence="2" key="1">
    <citation type="journal article" date="2019" name="Int. J. Syst. Evol. Microbiol.">
        <title>The Global Catalogue of Microorganisms (GCM) 10K type strain sequencing project: providing services to taxonomists for standard genome sequencing and annotation.</title>
        <authorList>
            <consortium name="The Broad Institute Genomics Platform"/>
            <consortium name="The Broad Institute Genome Sequencing Center for Infectious Disease"/>
            <person name="Wu L."/>
            <person name="Ma J."/>
        </authorList>
    </citation>
    <scope>NUCLEOTIDE SEQUENCE [LARGE SCALE GENOMIC DNA]</scope>
    <source>
        <strain evidence="2">JCM 17919</strain>
    </source>
</reference>
<name>A0ABP8GPP2_9BACT</name>
<protein>
    <submittedName>
        <fullName evidence="1">Uncharacterized protein</fullName>
    </submittedName>
</protein>
<proteinExistence type="predicted"/>
<gene>
    <name evidence="1" type="ORF">GCM10023184_17710</name>
</gene>